<dbReference type="RefSeq" id="WP_343818558.1">
    <property type="nucleotide sequence ID" value="NZ_BAAAFA010000011.1"/>
</dbReference>
<proteinExistence type="inferred from homology"/>
<comment type="similarity">
    <text evidence="1">Belongs to the LysR transcriptional regulatory family.</text>
</comment>
<keyword evidence="2" id="KW-0805">Transcription regulation</keyword>
<dbReference type="InterPro" id="IPR005119">
    <property type="entry name" value="LysR_subst-bd"/>
</dbReference>
<gene>
    <name evidence="6" type="ORF">GCM10009111_30260</name>
</gene>
<dbReference type="PRINTS" id="PR00039">
    <property type="entry name" value="HTHLYSR"/>
</dbReference>
<keyword evidence="3" id="KW-0238">DNA-binding</keyword>
<dbReference type="PANTHER" id="PTHR30126">
    <property type="entry name" value="HTH-TYPE TRANSCRIPTIONAL REGULATOR"/>
    <property type="match status" value="1"/>
</dbReference>
<evidence type="ECO:0000256" key="2">
    <source>
        <dbReference type="ARBA" id="ARBA00023015"/>
    </source>
</evidence>
<dbReference type="Pfam" id="PF03466">
    <property type="entry name" value="LysR_substrate"/>
    <property type="match status" value="1"/>
</dbReference>
<sequence>MEFYHLRSFVSVANTGNLTQAAKRLYTTPPAISAHIKYLEEELNTPLFIRSNKGMALTEKGKILLEKAQVTLDSAIDIVNVAAQQQHEVIGNFSLAINVNSEQVQLTDLITLLQQDCPAINLTVHAQSTGKTLVDIKTGLIDGGYIYGDIPEDCLGVTVLTQVITTIAPIHFRNNISAYELSQQPWIMMSDYCPFDHFLTEKLGTTIKSVLSTADDNSRLALVTSGLGLSFLEKESALTAKKNQQIHIISALDFTTPLSFVIAKNRVDEPIIKAVFTSVKQLEQVSS</sequence>
<name>A0ABN1LA55_9GAMM</name>
<protein>
    <submittedName>
        <fullName evidence="6">LysR family transcriptional regulator</fullName>
    </submittedName>
</protein>
<dbReference type="EMBL" id="BAAAFA010000011">
    <property type="protein sequence ID" value="GAA0822258.1"/>
    <property type="molecule type" value="Genomic_DNA"/>
</dbReference>
<dbReference type="PANTHER" id="PTHR30126:SF40">
    <property type="entry name" value="HTH-TYPE TRANSCRIPTIONAL REGULATOR GLTR"/>
    <property type="match status" value="1"/>
</dbReference>
<evidence type="ECO:0000313" key="7">
    <source>
        <dbReference type="Proteomes" id="UP001500021"/>
    </source>
</evidence>
<dbReference type="Pfam" id="PF00126">
    <property type="entry name" value="HTH_1"/>
    <property type="match status" value="1"/>
</dbReference>
<dbReference type="PROSITE" id="PS50931">
    <property type="entry name" value="HTH_LYSR"/>
    <property type="match status" value="1"/>
</dbReference>
<evidence type="ECO:0000313" key="6">
    <source>
        <dbReference type="EMBL" id="GAA0822258.1"/>
    </source>
</evidence>
<dbReference type="InterPro" id="IPR036388">
    <property type="entry name" value="WH-like_DNA-bd_sf"/>
</dbReference>
<dbReference type="SUPFAM" id="SSF46785">
    <property type="entry name" value="Winged helix' DNA-binding domain"/>
    <property type="match status" value="1"/>
</dbReference>
<dbReference type="Proteomes" id="UP001500021">
    <property type="component" value="Unassembled WGS sequence"/>
</dbReference>
<keyword evidence="4" id="KW-0804">Transcription</keyword>
<evidence type="ECO:0000256" key="3">
    <source>
        <dbReference type="ARBA" id="ARBA00023125"/>
    </source>
</evidence>
<dbReference type="CDD" id="cd05466">
    <property type="entry name" value="PBP2_LTTR_substrate"/>
    <property type="match status" value="1"/>
</dbReference>
<evidence type="ECO:0000256" key="4">
    <source>
        <dbReference type="ARBA" id="ARBA00023163"/>
    </source>
</evidence>
<keyword evidence="7" id="KW-1185">Reference proteome</keyword>
<feature type="domain" description="HTH lysR-type" evidence="5">
    <location>
        <begin position="1"/>
        <end position="58"/>
    </location>
</feature>
<accession>A0ABN1LA55</accession>
<evidence type="ECO:0000256" key="1">
    <source>
        <dbReference type="ARBA" id="ARBA00009437"/>
    </source>
</evidence>
<comment type="caution">
    <text evidence="6">The sequence shown here is derived from an EMBL/GenBank/DDBJ whole genome shotgun (WGS) entry which is preliminary data.</text>
</comment>
<evidence type="ECO:0000259" key="5">
    <source>
        <dbReference type="PROSITE" id="PS50931"/>
    </source>
</evidence>
<dbReference type="Gene3D" id="1.10.10.10">
    <property type="entry name" value="Winged helix-like DNA-binding domain superfamily/Winged helix DNA-binding domain"/>
    <property type="match status" value="1"/>
</dbReference>
<dbReference type="SUPFAM" id="SSF53850">
    <property type="entry name" value="Periplasmic binding protein-like II"/>
    <property type="match status" value="1"/>
</dbReference>
<dbReference type="InterPro" id="IPR036390">
    <property type="entry name" value="WH_DNA-bd_sf"/>
</dbReference>
<reference evidence="6 7" key="1">
    <citation type="journal article" date="2019" name="Int. J. Syst. Evol. Microbiol.">
        <title>The Global Catalogue of Microorganisms (GCM) 10K type strain sequencing project: providing services to taxonomists for standard genome sequencing and annotation.</title>
        <authorList>
            <consortium name="The Broad Institute Genomics Platform"/>
            <consortium name="The Broad Institute Genome Sequencing Center for Infectious Disease"/>
            <person name="Wu L."/>
            <person name="Ma J."/>
        </authorList>
    </citation>
    <scope>NUCLEOTIDE SEQUENCE [LARGE SCALE GENOMIC DNA]</scope>
    <source>
        <strain evidence="6 7">JCM 15608</strain>
    </source>
</reference>
<dbReference type="Gene3D" id="3.40.190.290">
    <property type="match status" value="1"/>
</dbReference>
<organism evidence="6 7">
    <name type="scientific">Colwellia asteriadis</name>
    <dbReference type="NCBI Taxonomy" id="517723"/>
    <lineage>
        <taxon>Bacteria</taxon>
        <taxon>Pseudomonadati</taxon>
        <taxon>Pseudomonadota</taxon>
        <taxon>Gammaproteobacteria</taxon>
        <taxon>Alteromonadales</taxon>
        <taxon>Colwelliaceae</taxon>
        <taxon>Colwellia</taxon>
    </lineage>
</organism>
<dbReference type="InterPro" id="IPR000847">
    <property type="entry name" value="LysR_HTH_N"/>
</dbReference>